<dbReference type="STRING" id="22663.A0A2I0L3N7"/>
<organism evidence="2 3">
    <name type="scientific">Punica granatum</name>
    <name type="common">Pomegranate</name>
    <dbReference type="NCBI Taxonomy" id="22663"/>
    <lineage>
        <taxon>Eukaryota</taxon>
        <taxon>Viridiplantae</taxon>
        <taxon>Streptophyta</taxon>
        <taxon>Embryophyta</taxon>
        <taxon>Tracheophyta</taxon>
        <taxon>Spermatophyta</taxon>
        <taxon>Magnoliopsida</taxon>
        <taxon>eudicotyledons</taxon>
        <taxon>Gunneridae</taxon>
        <taxon>Pentapetalae</taxon>
        <taxon>rosids</taxon>
        <taxon>malvids</taxon>
        <taxon>Myrtales</taxon>
        <taxon>Lythraceae</taxon>
        <taxon>Punica</taxon>
    </lineage>
</organism>
<dbReference type="PANTHER" id="PTHR37217:SF1">
    <property type="entry name" value="EXPRESSED PROTEIN"/>
    <property type="match status" value="1"/>
</dbReference>
<dbReference type="PANTHER" id="PTHR37217">
    <property type="entry name" value="EXPRESSED PROTEIN"/>
    <property type="match status" value="1"/>
</dbReference>
<comment type="caution">
    <text evidence="2">The sequence shown here is derived from an EMBL/GenBank/DDBJ whole genome shotgun (WGS) entry which is preliminary data.</text>
</comment>
<sequence>MGRSTDRIPKASDPNPTRDQASHSKSFIPPIGTAVFSISVVRCSSEVFVDRLVVSSECQLLLVVHGFPFVLAVIKEKYDKVKCWQGELIHVPEKWALLEAVFVYFLPYLPFNLDQIFEALAKRCLPGARVVVSHPEGRRVLDQQRHENPEAVISDLPDKTTLQKVAAEHSFTLA</sequence>
<reference evidence="2 3" key="1">
    <citation type="submission" date="2017-11" db="EMBL/GenBank/DDBJ databases">
        <title>De-novo sequencing of pomegranate (Punica granatum L.) genome.</title>
        <authorList>
            <person name="Akparov Z."/>
            <person name="Amiraslanov A."/>
            <person name="Hajiyeva S."/>
            <person name="Abbasov M."/>
            <person name="Kaur K."/>
            <person name="Hamwieh A."/>
            <person name="Solovyev V."/>
            <person name="Salamov A."/>
            <person name="Braich B."/>
            <person name="Kosarev P."/>
            <person name="Mahmoud A."/>
            <person name="Hajiyev E."/>
            <person name="Babayeva S."/>
            <person name="Izzatullayeva V."/>
            <person name="Mammadov A."/>
            <person name="Mammadov A."/>
            <person name="Sharifova S."/>
            <person name="Ojaghi J."/>
            <person name="Eynullazada K."/>
            <person name="Bayramov B."/>
            <person name="Abdulazimova A."/>
            <person name="Shahmuradov I."/>
        </authorList>
    </citation>
    <scope>NUCLEOTIDE SEQUENCE [LARGE SCALE GENOMIC DNA]</scope>
    <source>
        <strain evidence="3">cv. AG2017</strain>
        <tissue evidence="2">Leaf</tissue>
    </source>
</reference>
<evidence type="ECO:0000313" key="3">
    <source>
        <dbReference type="Proteomes" id="UP000233551"/>
    </source>
</evidence>
<accession>A0A2I0L3N7</accession>
<name>A0A2I0L3N7_PUNGR</name>
<feature type="region of interest" description="Disordered" evidence="1">
    <location>
        <begin position="1"/>
        <end position="26"/>
    </location>
</feature>
<dbReference type="Proteomes" id="UP000233551">
    <property type="component" value="Unassembled WGS sequence"/>
</dbReference>
<feature type="compositionally biased region" description="Basic and acidic residues" evidence="1">
    <location>
        <begin position="1"/>
        <end position="10"/>
    </location>
</feature>
<feature type="compositionally biased region" description="Polar residues" evidence="1">
    <location>
        <begin position="14"/>
        <end position="25"/>
    </location>
</feature>
<keyword evidence="3" id="KW-1185">Reference proteome</keyword>
<gene>
    <name evidence="2" type="ORF">CRG98_004855</name>
</gene>
<proteinExistence type="predicted"/>
<evidence type="ECO:0000256" key="1">
    <source>
        <dbReference type="SAM" id="MobiDB-lite"/>
    </source>
</evidence>
<dbReference type="EMBL" id="PGOL01000195">
    <property type="protein sequence ID" value="PKI74746.1"/>
    <property type="molecule type" value="Genomic_DNA"/>
</dbReference>
<dbReference type="AlphaFoldDB" id="A0A2I0L3N7"/>
<dbReference type="GO" id="GO:0009507">
    <property type="term" value="C:chloroplast"/>
    <property type="evidence" value="ECO:0007669"/>
    <property type="project" value="TreeGrafter"/>
</dbReference>
<evidence type="ECO:0000313" key="2">
    <source>
        <dbReference type="EMBL" id="PKI74746.1"/>
    </source>
</evidence>
<protein>
    <submittedName>
        <fullName evidence="2">Uncharacterized protein</fullName>
    </submittedName>
</protein>